<comment type="caution">
    <text evidence="1">The sequence shown here is derived from an EMBL/GenBank/DDBJ whole genome shotgun (WGS) entry which is preliminary data.</text>
</comment>
<organism evidence="1">
    <name type="scientific">Bacteroides intestinalis</name>
    <dbReference type="NCBI Taxonomy" id="329854"/>
    <lineage>
        <taxon>Bacteria</taxon>
        <taxon>Pseudomonadati</taxon>
        <taxon>Bacteroidota</taxon>
        <taxon>Bacteroidia</taxon>
        <taxon>Bacteroidales</taxon>
        <taxon>Bacteroidaceae</taxon>
        <taxon>Bacteroides</taxon>
    </lineage>
</organism>
<evidence type="ECO:0008006" key="3">
    <source>
        <dbReference type="Google" id="ProtNLM"/>
    </source>
</evidence>
<evidence type="ECO:0000313" key="1">
    <source>
        <dbReference type="EMBL" id="KXT51077.1"/>
    </source>
</evidence>
<dbReference type="InterPro" id="IPR042278">
    <property type="entry name" value="Mfa-like_1_N"/>
</dbReference>
<dbReference type="AlphaFoldDB" id="A0A139LI08"/>
<dbReference type="CDD" id="cd13120">
    <property type="entry name" value="BF2867_like_N"/>
    <property type="match status" value="1"/>
</dbReference>
<dbReference type="InterPro" id="IPR025049">
    <property type="entry name" value="Mfa-like_1"/>
</dbReference>
<reference evidence="1 2" key="1">
    <citation type="submission" date="2016-02" db="EMBL/GenBank/DDBJ databases">
        <authorList>
            <person name="Wen L."/>
            <person name="He K."/>
            <person name="Yang H."/>
        </authorList>
    </citation>
    <scope>NUCLEOTIDE SEQUENCE [LARGE SCALE GENOMIC DNA]</scope>
    <source>
        <strain evidence="1 2">KLE1704</strain>
    </source>
</reference>
<dbReference type="Proteomes" id="UP000070319">
    <property type="component" value="Unassembled WGS sequence"/>
</dbReference>
<dbReference type="Gene3D" id="2.60.40.2620">
    <property type="entry name" value="Fimbrillin-like"/>
    <property type="match status" value="1"/>
</dbReference>
<dbReference type="Pfam" id="PF13149">
    <property type="entry name" value="Mfa_like_1"/>
    <property type="match status" value="1"/>
</dbReference>
<protein>
    <recommendedName>
        <fullName evidence="3">Fimbrillin family protein</fullName>
    </recommendedName>
</protein>
<accession>A0A139LI08</accession>
<proteinExistence type="predicted"/>
<sequence>MPFNCIFIKRKEDMKEKKQYHKLRLLLGLLPAAVLWSCTQDELPSTVAAEEEDARLPLTVQVADAGFAPNGNLSTRTADVGNKTTFTVGDSIGVFVSRERDVVPYENLLFVLTEESDKLVWKNPDGQSLWYEGKNGRYYAYYPYQPGLTAQGYTPDILPTNWDADIYFRPVIRDWLIPADQSTHEKFTAADLMVCRGELGSESPRSLTFIFVHQMALLKIDLTEVMQDDSSAVVKFHNFQPWQPDPQVAVFRYLLQVEDSSILKDLSLSVTSSSGQVYDFECTGIRNSGNRGKCKSYKLHNTK</sequence>
<name>A0A139LI08_9BACE</name>
<evidence type="ECO:0000313" key="2">
    <source>
        <dbReference type="Proteomes" id="UP000070319"/>
    </source>
</evidence>
<dbReference type="EMBL" id="LTDF01000078">
    <property type="protein sequence ID" value="KXT51077.1"/>
    <property type="molecule type" value="Genomic_DNA"/>
</dbReference>
<gene>
    <name evidence="1" type="ORF">HMPREF2531_02249</name>
</gene>
<dbReference type="PATRIC" id="fig|329854.7.peg.2292"/>